<sequence>MLKRMIFPIVIGLAGCAILIWLGTWQLARLEWKQGILSEIEAKIAATPVPLPAEIDPSMKYLPVTAMGRIGAEELHVLVSRKQIGAGFLIIAPFETEDGRRVLLDRGFVRDMEKDAPRAKGPATIVGNLHWPDDMNSSTPAPDLGRNIWFGRDIPAMAAALHTEPVLIVARQSTGEGIDPIPVGIEGIPNDHLQYALTWFSLCLVWFGMTLFLLWRIWTRTE</sequence>
<dbReference type="PROSITE" id="PS50895">
    <property type="entry name" value="SURF1"/>
    <property type="match status" value="1"/>
</dbReference>
<dbReference type="STRING" id="588602.SAMN04487991_2830"/>
<evidence type="ECO:0000256" key="6">
    <source>
        <dbReference type="RuleBase" id="RU363076"/>
    </source>
</evidence>
<evidence type="ECO:0000313" key="7">
    <source>
        <dbReference type="EMBL" id="SFJ72918.1"/>
    </source>
</evidence>
<dbReference type="InterPro" id="IPR045214">
    <property type="entry name" value="Surf1/Surf4"/>
</dbReference>
<keyword evidence="4 6" id="KW-1133">Transmembrane helix</keyword>
<proteinExistence type="inferred from homology"/>
<protein>
    <recommendedName>
        <fullName evidence="6">SURF1-like protein</fullName>
    </recommendedName>
</protein>
<comment type="subcellular location">
    <subcellularLocation>
        <location evidence="6">Cell membrane</location>
        <topology evidence="6">Multi-pass membrane protein</topology>
    </subcellularLocation>
    <subcellularLocation>
        <location evidence="1">Membrane</location>
    </subcellularLocation>
</comment>
<organism evidence="7 8">
    <name type="scientific">Celeribacter neptunius</name>
    <dbReference type="NCBI Taxonomy" id="588602"/>
    <lineage>
        <taxon>Bacteria</taxon>
        <taxon>Pseudomonadati</taxon>
        <taxon>Pseudomonadota</taxon>
        <taxon>Alphaproteobacteria</taxon>
        <taxon>Rhodobacterales</taxon>
        <taxon>Roseobacteraceae</taxon>
        <taxon>Celeribacter</taxon>
    </lineage>
</organism>
<dbReference type="InterPro" id="IPR002994">
    <property type="entry name" value="Surf1/Shy1"/>
</dbReference>
<dbReference type="OrthoDB" id="6079986at2"/>
<keyword evidence="3 6" id="KW-0812">Transmembrane</keyword>
<keyword evidence="8" id="KW-1185">Reference proteome</keyword>
<evidence type="ECO:0000256" key="2">
    <source>
        <dbReference type="ARBA" id="ARBA00007165"/>
    </source>
</evidence>
<dbReference type="RefSeq" id="WP_090061341.1">
    <property type="nucleotide sequence ID" value="NZ_FORH01000005.1"/>
</dbReference>
<name>A0A1I3TNW8_9RHOB</name>
<comment type="similarity">
    <text evidence="2 6">Belongs to the SURF1 family.</text>
</comment>
<evidence type="ECO:0000313" key="8">
    <source>
        <dbReference type="Proteomes" id="UP000199630"/>
    </source>
</evidence>
<keyword evidence="6" id="KW-1003">Cell membrane</keyword>
<evidence type="ECO:0000256" key="3">
    <source>
        <dbReference type="ARBA" id="ARBA00022692"/>
    </source>
</evidence>
<dbReference type="PROSITE" id="PS51257">
    <property type="entry name" value="PROKAR_LIPOPROTEIN"/>
    <property type="match status" value="1"/>
</dbReference>
<dbReference type="CDD" id="cd06662">
    <property type="entry name" value="SURF1"/>
    <property type="match status" value="1"/>
</dbReference>
<dbReference type="GO" id="GO:0005886">
    <property type="term" value="C:plasma membrane"/>
    <property type="evidence" value="ECO:0007669"/>
    <property type="project" value="UniProtKB-SubCell"/>
</dbReference>
<feature type="transmembrane region" description="Helical" evidence="6">
    <location>
        <begin position="6"/>
        <end position="28"/>
    </location>
</feature>
<dbReference type="Pfam" id="PF02104">
    <property type="entry name" value="SURF1"/>
    <property type="match status" value="1"/>
</dbReference>
<dbReference type="AlphaFoldDB" id="A0A1I3TNW8"/>
<feature type="transmembrane region" description="Helical" evidence="6">
    <location>
        <begin position="196"/>
        <end position="218"/>
    </location>
</feature>
<dbReference type="PANTHER" id="PTHR23427:SF2">
    <property type="entry name" value="SURFEIT LOCUS PROTEIN 1"/>
    <property type="match status" value="1"/>
</dbReference>
<dbReference type="EMBL" id="FORH01000005">
    <property type="protein sequence ID" value="SFJ72918.1"/>
    <property type="molecule type" value="Genomic_DNA"/>
</dbReference>
<dbReference type="Proteomes" id="UP000199630">
    <property type="component" value="Unassembled WGS sequence"/>
</dbReference>
<dbReference type="PANTHER" id="PTHR23427">
    <property type="entry name" value="SURFEIT LOCUS PROTEIN"/>
    <property type="match status" value="1"/>
</dbReference>
<evidence type="ECO:0000256" key="5">
    <source>
        <dbReference type="ARBA" id="ARBA00023136"/>
    </source>
</evidence>
<keyword evidence="5 6" id="KW-0472">Membrane</keyword>
<gene>
    <name evidence="7" type="ORF">SAMN04487991_2830</name>
</gene>
<accession>A0A1I3TNW8</accession>
<evidence type="ECO:0000256" key="1">
    <source>
        <dbReference type="ARBA" id="ARBA00004370"/>
    </source>
</evidence>
<evidence type="ECO:0000256" key="4">
    <source>
        <dbReference type="ARBA" id="ARBA00022989"/>
    </source>
</evidence>
<reference evidence="8" key="1">
    <citation type="submission" date="2016-10" db="EMBL/GenBank/DDBJ databases">
        <authorList>
            <person name="Varghese N."/>
            <person name="Submissions S."/>
        </authorList>
    </citation>
    <scope>NUCLEOTIDE SEQUENCE [LARGE SCALE GENOMIC DNA]</scope>
    <source>
        <strain evidence="8">DSM 26471</strain>
    </source>
</reference>